<evidence type="ECO:0000313" key="2">
    <source>
        <dbReference type="Proteomes" id="UP000193711"/>
    </source>
</evidence>
<name>A0A1X7PHV5_9MICO</name>
<dbReference type="Pfam" id="PF10604">
    <property type="entry name" value="Polyketide_cyc2"/>
    <property type="match status" value="1"/>
</dbReference>
<dbReference type="RefSeq" id="WP_165759687.1">
    <property type="nucleotide sequence ID" value="NZ_FXBM01000004.1"/>
</dbReference>
<dbReference type="Proteomes" id="UP000193711">
    <property type="component" value="Unassembled WGS sequence"/>
</dbReference>
<dbReference type="Gene3D" id="3.30.530.20">
    <property type="match status" value="1"/>
</dbReference>
<gene>
    <name evidence="1" type="ORF">SAMN06295885_3702</name>
</gene>
<dbReference type="AlphaFoldDB" id="A0A1X7PHV5"/>
<dbReference type="InterPro" id="IPR019587">
    <property type="entry name" value="Polyketide_cyclase/dehydratase"/>
</dbReference>
<dbReference type="InterPro" id="IPR023393">
    <property type="entry name" value="START-like_dom_sf"/>
</dbReference>
<proteinExistence type="predicted"/>
<keyword evidence="2" id="KW-1185">Reference proteome</keyword>
<sequence>MSIVLATTIDIAAAPEEVWEVLTDFSAYGEWSNFSRIDGAAELGSTLKMRMPGFWFSSKVTAVDENRELQWSATILTAGLFLGAHRFTLVATDVGTRLHNTETFSGVLTKPFEGLFAKSHNEGGYAAFNAALKSRVEARAAHRSVQPVA</sequence>
<protein>
    <recommendedName>
        <fullName evidence="3">Polyketide cyclase / dehydrase and lipid transport</fullName>
    </recommendedName>
</protein>
<dbReference type="SUPFAM" id="SSF55961">
    <property type="entry name" value="Bet v1-like"/>
    <property type="match status" value="1"/>
</dbReference>
<evidence type="ECO:0008006" key="3">
    <source>
        <dbReference type="Google" id="ProtNLM"/>
    </source>
</evidence>
<reference evidence="2" key="1">
    <citation type="submission" date="2017-04" db="EMBL/GenBank/DDBJ databases">
        <authorList>
            <person name="Varghese N."/>
            <person name="Submissions S."/>
        </authorList>
    </citation>
    <scope>NUCLEOTIDE SEQUENCE [LARGE SCALE GENOMIC DNA]</scope>
    <source>
        <strain evidence="2">VKM Ac-2121</strain>
    </source>
</reference>
<dbReference type="EMBL" id="FXBM01000004">
    <property type="protein sequence ID" value="SMH51116.1"/>
    <property type="molecule type" value="Genomic_DNA"/>
</dbReference>
<dbReference type="CDD" id="cd07822">
    <property type="entry name" value="SRPBCC_4"/>
    <property type="match status" value="1"/>
</dbReference>
<dbReference type="STRING" id="1891671.SAMN06295885_3702"/>
<dbReference type="PANTHER" id="PTHR36166:SF1">
    <property type="entry name" value="SRPBCC DOMAIN-CONTAINING PROTEIN"/>
    <property type="match status" value="1"/>
</dbReference>
<dbReference type="PANTHER" id="PTHR36166">
    <property type="entry name" value="CHROMOSOME 9, WHOLE GENOME SHOTGUN SEQUENCE"/>
    <property type="match status" value="1"/>
</dbReference>
<accession>A0A1X7PHV5</accession>
<organism evidence="1 2">
    <name type="scientific">Rathayibacter oskolensis</name>
    <dbReference type="NCBI Taxonomy" id="1891671"/>
    <lineage>
        <taxon>Bacteria</taxon>
        <taxon>Bacillati</taxon>
        <taxon>Actinomycetota</taxon>
        <taxon>Actinomycetes</taxon>
        <taxon>Micrococcales</taxon>
        <taxon>Microbacteriaceae</taxon>
        <taxon>Rathayibacter</taxon>
    </lineage>
</organism>
<evidence type="ECO:0000313" key="1">
    <source>
        <dbReference type="EMBL" id="SMH51116.1"/>
    </source>
</evidence>